<accession>X0LIW4</accession>
<feature type="region of interest" description="Disordered" evidence="1">
    <location>
        <begin position="106"/>
        <end position="177"/>
    </location>
</feature>
<dbReference type="HOGENOM" id="CLU_1594623_0_0_1"/>
<sequence>MVPHCGLPLGSCSRLVMRYVSASRSSYENTENIQLPPIRSFDSYASHQERGQHRYNERVASPRLYPRPENPYQLRDAYNRRPLAQSFDTNGSLGYHQDYTMQGHVPSYVSEPTRYPAHDMHPYSSQTYDDQAYGSRNDDTRPLHTNSYGSNPYPIQSQGSLSYQPVMNPSRPRGNTV</sequence>
<evidence type="ECO:0000313" key="2">
    <source>
        <dbReference type="EMBL" id="EXM08590.1"/>
    </source>
</evidence>
<protein>
    <submittedName>
        <fullName evidence="2">Uncharacterized protein</fullName>
    </submittedName>
</protein>
<organism evidence="2">
    <name type="scientific">Fusarium odoratissimum (strain NRRL 54006)</name>
    <dbReference type="NCBI Taxonomy" id="1089451"/>
    <lineage>
        <taxon>Eukaryota</taxon>
        <taxon>Fungi</taxon>
        <taxon>Dikarya</taxon>
        <taxon>Ascomycota</taxon>
        <taxon>Pezizomycotina</taxon>
        <taxon>Sordariomycetes</taxon>
        <taxon>Hypocreomycetidae</taxon>
        <taxon>Hypocreales</taxon>
        <taxon>Nectriaceae</taxon>
        <taxon>Fusarium</taxon>
        <taxon>Fusarium oxysporum species complex</taxon>
        <taxon>Fusarium oxysporum f. sp. cubense (strain race 4)</taxon>
    </lineage>
</organism>
<dbReference type="GeneID" id="42026844"/>
<name>X0LIW4_FUSO5</name>
<gene>
    <name evidence="2" type="ORF">FOIG_01669</name>
</gene>
<reference evidence="2" key="1">
    <citation type="submission" date="2011-11" db="EMBL/GenBank/DDBJ databases">
        <title>The Genome Sequence of Fusarium oxysporum II5.</title>
        <authorList>
            <consortium name="The Broad Institute Genome Sequencing Platform"/>
            <person name="Ma L.-J."/>
            <person name="Gale L.R."/>
            <person name="Schwartz D.C."/>
            <person name="Zhou S."/>
            <person name="Corby-Kistler H."/>
            <person name="Young S.K."/>
            <person name="Zeng Q."/>
            <person name="Gargeya S."/>
            <person name="Fitzgerald M."/>
            <person name="Haas B."/>
            <person name="Abouelleil A."/>
            <person name="Alvarado L."/>
            <person name="Arachchi H.M."/>
            <person name="Berlin A."/>
            <person name="Brown A."/>
            <person name="Chapman S.B."/>
            <person name="Chen Z."/>
            <person name="Dunbar C."/>
            <person name="Freedman E."/>
            <person name="Gearin G."/>
            <person name="Goldberg J."/>
            <person name="Griggs A."/>
            <person name="Gujja S."/>
            <person name="Heiman D."/>
            <person name="Howarth C."/>
            <person name="Larson L."/>
            <person name="Lui A."/>
            <person name="MacDonald P.J.P."/>
            <person name="Montmayeur A."/>
            <person name="Murphy C."/>
            <person name="Neiman D."/>
            <person name="Pearson M."/>
            <person name="Priest M."/>
            <person name="Roberts A."/>
            <person name="Saif S."/>
            <person name="Shea T."/>
            <person name="Shenoy N."/>
            <person name="Sisk P."/>
            <person name="Stolte C."/>
            <person name="Sykes S."/>
            <person name="Wortman J."/>
            <person name="Nusbaum C."/>
            <person name="Birren B."/>
        </authorList>
    </citation>
    <scope>NUCLEOTIDE SEQUENCE [LARGE SCALE GENOMIC DNA]</scope>
    <source>
        <strain evidence="2">54006</strain>
    </source>
</reference>
<dbReference type="VEuPathDB" id="FungiDB:FOIG_01669"/>
<reference evidence="2" key="2">
    <citation type="submission" date="2012-05" db="EMBL/GenBank/DDBJ databases">
        <title>The Genome Annotation of Fusarium oxysporum II5.</title>
        <authorList>
            <consortium name="The Broad Institute Genomics Platform"/>
            <person name="Ma L.-J."/>
            <person name="Corby-Kistler H."/>
            <person name="Broz K."/>
            <person name="Gale L.R."/>
            <person name="Jonkers W."/>
            <person name="O'Donnell K."/>
            <person name="Ploetz R."/>
            <person name="Steinberg C."/>
            <person name="Schwartz D.C."/>
            <person name="VanEtten H."/>
            <person name="Zhou S."/>
            <person name="Young S.K."/>
            <person name="Zeng Q."/>
            <person name="Gargeya S."/>
            <person name="Fitzgerald M."/>
            <person name="Abouelleil A."/>
            <person name="Alvarado L."/>
            <person name="Chapman S.B."/>
            <person name="Gainer-Dewar J."/>
            <person name="Goldberg J."/>
            <person name="Griggs A."/>
            <person name="Gujja S."/>
            <person name="Hansen M."/>
            <person name="Howarth C."/>
            <person name="Imamovic A."/>
            <person name="Ireland A."/>
            <person name="Larimer J."/>
            <person name="McCowan C."/>
            <person name="Murphy C."/>
            <person name="Pearson M."/>
            <person name="Poon T.W."/>
            <person name="Priest M."/>
            <person name="Roberts A."/>
            <person name="Saif S."/>
            <person name="Shea T."/>
            <person name="Sykes S."/>
            <person name="Wortman J."/>
            <person name="Nusbaum C."/>
            <person name="Birren B."/>
        </authorList>
    </citation>
    <scope>NUCLEOTIDE SEQUENCE</scope>
    <source>
        <strain evidence="2">54006</strain>
    </source>
</reference>
<dbReference type="AlphaFoldDB" id="X0LIW4"/>
<dbReference type="EMBL" id="JH658273">
    <property type="protein sequence ID" value="EXM08590.1"/>
    <property type="molecule type" value="Genomic_DNA"/>
</dbReference>
<evidence type="ECO:0000256" key="1">
    <source>
        <dbReference type="SAM" id="MobiDB-lite"/>
    </source>
</evidence>
<feature type="region of interest" description="Disordered" evidence="1">
    <location>
        <begin position="46"/>
        <end position="73"/>
    </location>
</feature>
<proteinExistence type="predicted"/>
<dbReference type="Proteomes" id="UP000030685">
    <property type="component" value="Unassembled WGS sequence"/>
</dbReference>
<dbReference type="RefSeq" id="XP_031070679.1">
    <property type="nucleotide sequence ID" value="XM_031198642.1"/>
</dbReference>
<feature type="compositionally biased region" description="Basic and acidic residues" evidence="1">
    <location>
        <begin position="47"/>
        <end position="57"/>
    </location>
</feature>
<feature type="compositionally biased region" description="Polar residues" evidence="1">
    <location>
        <begin position="143"/>
        <end position="177"/>
    </location>
</feature>